<dbReference type="InterPro" id="IPR016066">
    <property type="entry name" value="A-D-PHexomutase_CS"/>
</dbReference>
<dbReference type="NCBIfam" id="NF008139">
    <property type="entry name" value="PRK10887.1"/>
    <property type="match status" value="1"/>
</dbReference>
<dbReference type="InterPro" id="IPR006352">
    <property type="entry name" value="GlmM_bact"/>
</dbReference>
<dbReference type="NCBIfam" id="TIGR01455">
    <property type="entry name" value="glmM"/>
    <property type="match status" value="1"/>
</dbReference>
<comment type="function">
    <text evidence="8 10">Catalyzes the conversion of glucosamine-6-phosphate to glucosamine-1-phosphate.</text>
</comment>
<dbReference type="InterPro" id="IPR005845">
    <property type="entry name" value="A-D-PHexomutase_a/b/a-II"/>
</dbReference>
<evidence type="ECO:0000256" key="5">
    <source>
        <dbReference type="ARBA" id="ARBA00023235"/>
    </source>
</evidence>
<feature type="binding site" evidence="8">
    <location>
        <position position="246"/>
    </location>
    <ligand>
        <name>Mg(2+)</name>
        <dbReference type="ChEBI" id="CHEBI:18420"/>
    </ligand>
</feature>
<feature type="domain" description="Alpha-D-phosphohexomutase alpha/beta/alpha" evidence="12">
    <location>
        <begin position="3"/>
        <end position="135"/>
    </location>
</feature>
<feature type="active site" description="Phosphoserine intermediate" evidence="8">
    <location>
        <position position="101"/>
    </location>
</feature>
<dbReference type="InterPro" id="IPR005844">
    <property type="entry name" value="A-D-PHexomutase_a/b/a-I"/>
</dbReference>
<evidence type="ECO:0000256" key="7">
    <source>
        <dbReference type="ARBA" id="ARBA00068193"/>
    </source>
</evidence>
<reference evidence="15 16" key="1">
    <citation type="submission" date="2020-08" db="EMBL/GenBank/DDBJ databases">
        <title>Genome sequence of Rhizobiales bacterium strain IZ6.</title>
        <authorList>
            <person name="Nakai R."/>
            <person name="Naganuma T."/>
        </authorList>
    </citation>
    <scope>NUCLEOTIDE SEQUENCE [LARGE SCALE GENOMIC DNA]</scope>
    <source>
        <strain evidence="15 16">IZ6</strain>
    </source>
</reference>
<evidence type="ECO:0000313" key="16">
    <source>
        <dbReference type="Proteomes" id="UP000515317"/>
    </source>
</evidence>
<evidence type="ECO:0000256" key="2">
    <source>
        <dbReference type="ARBA" id="ARBA00022553"/>
    </source>
</evidence>
<protein>
    <recommendedName>
        <fullName evidence="7 8">Phosphoglucosamine mutase</fullName>
        <ecNumber evidence="6 8">5.4.2.10</ecNumber>
    </recommendedName>
</protein>
<keyword evidence="3 8" id="KW-0479">Metal-binding</keyword>
<dbReference type="HAMAP" id="MF_01554_B">
    <property type="entry name" value="GlmM_B"/>
    <property type="match status" value="1"/>
</dbReference>
<dbReference type="InterPro" id="IPR050060">
    <property type="entry name" value="Phosphoglucosamine_mutase"/>
</dbReference>
<dbReference type="KEGG" id="tso:IZ6_06330"/>
<dbReference type="PROSITE" id="PS00710">
    <property type="entry name" value="PGM_PMM"/>
    <property type="match status" value="1"/>
</dbReference>
<dbReference type="PANTHER" id="PTHR42946">
    <property type="entry name" value="PHOSPHOHEXOSE MUTASE"/>
    <property type="match status" value="1"/>
</dbReference>
<dbReference type="FunFam" id="3.40.120.10:FF:000001">
    <property type="entry name" value="Phosphoglucosamine mutase"/>
    <property type="match status" value="1"/>
</dbReference>
<dbReference type="GO" id="GO:0008966">
    <property type="term" value="F:phosphoglucosamine mutase activity"/>
    <property type="evidence" value="ECO:0007669"/>
    <property type="project" value="UniProtKB-UniRule"/>
</dbReference>
<dbReference type="Proteomes" id="UP000515317">
    <property type="component" value="Chromosome"/>
</dbReference>
<dbReference type="Pfam" id="PF02879">
    <property type="entry name" value="PGM_PMM_II"/>
    <property type="match status" value="1"/>
</dbReference>
<comment type="cofactor">
    <cofactor evidence="8">
        <name>Mg(2+)</name>
        <dbReference type="ChEBI" id="CHEBI:18420"/>
    </cofactor>
    <text evidence="8">Binds 1 Mg(2+) ion per subunit.</text>
</comment>
<dbReference type="SUPFAM" id="SSF53738">
    <property type="entry name" value="Phosphoglucomutase, first 3 domains"/>
    <property type="match status" value="3"/>
</dbReference>
<evidence type="ECO:0000259" key="11">
    <source>
        <dbReference type="Pfam" id="PF00408"/>
    </source>
</evidence>
<evidence type="ECO:0000256" key="10">
    <source>
        <dbReference type="RuleBase" id="RU004327"/>
    </source>
</evidence>
<dbReference type="EC" id="5.4.2.10" evidence="6 8"/>
<evidence type="ECO:0000259" key="14">
    <source>
        <dbReference type="Pfam" id="PF02880"/>
    </source>
</evidence>
<keyword evidence="2 8" id="KW-0597">Phosphoprotein</keyword>
<feature type="modified residue" description="Phosphoserine" evidence="8">
    <location>
        <position position="101"/>
    </location>
</feature>
<dbReference type="Pfam" id="PF02880">
    <property type="entry name" value="PGM_PMM_III"/>
    <property type="match status" value="1"/>
</dbReference>
<dbReference type="AlphaFoldDB" id="A0A6S6QTV2"/>
<organism evidence="15 16">
    <name type="scientific">Terrihabitans soli</name>
    <dbReference type="NCBI Taxonomy" id="708113"/>
    <lineage>
        <taxon>Bacteria</taxon>
        <taxon>Pseudomonadati</taxon>
        <taxon>Pseudomonadota</taxon>
        <taxon>Alphaproteobacteria</taxon>
        <taxon>Hyphomicrobiales</taxon>
        <taxon>Terrihabitans</taxon>
    </lineage>
</organism>
<comment type="PTM">
    <text evidence="8">Activated by phosphorylation.</text>
</comment>
<dbReference type="GO" id="GO:0009252">
    <property type="term" value="P:peptidoglycan biosynthetic process"/>
    <property type="evidence" value="ECO:0007669"/>
    <property type="project" value="TreeGrafter"/>
</dbReference>
<dbReference type="InterPro" id="IPR005843">
    <property type="entry name" value="A-D-PHexomutase_C"/>
</dbReference>
<dbReference type="GO" id="GO:0004615">
    <property type="term" value="F:phosphomannomutase activity"/>
    <property type="evidence" value="ECO:0007669"/>
    <property type="project" value="TreeGrafter"/>
</dbReference>
<dbReference type="GO" id="GO:0000287">
    <property type="term" value="F:magnesium ion binding"/>
    <property type="evidence" value="ECO:0007669"/>
    <property type="project" value="UniProtKB-UniRule"/>
</dbReference>
<comment type="catalytic activity">
    <reaction evidence="8 10">
        <text>alpha-D-glucosamine 1-phosphate = D-glucosamine 6-phosphate</text>
        <dbReference type="Rhea" id="RHEA:23424"/>
        <dbReference type="ChEBI" id="CHEBI:58516"/>
        <dbReference type="ChEBI" id="CHEBI:58725"/>
        <dbReference type="EC" id="5.4.2.10"/>
    </reaction>
</comment>
<dbReference type="InterPro" id="IPR036900">
    <property type="entry name" value="A-D-PHexomutase_C_sf"/>
</dbReference>
<dbReference type="GO" id="GO:0006048">
    <property type="term" value="P:UDP-N-acetylglucosamine biosynthetic process"/>
    <property type="evidence" value="ECO:0007669"/>
    <property type="project" value="TreeGrafter"/>
</dbReference>
<dbReference type="Gene3D" id="3.40.120.10">
    <property type="entry name" value="Alpha-D-Glucose-1,6-Bisphosphate, subunit A, domain 3"/>
    <property type="match status" value="3"/>
</dbReference>
<evidence type="ECO:0000256" key="9">
    <source>
        <dbReference type="RuleBase" id="RU004326"/>
    </source>
</evidence>
<gene>
    <name evidence="8 15" type="primary">glmM</name>
    <name evidence="15" type="ORF">IZ6_06330</name>
</gene>
<feature type="domain" description="Alpha-D-phosphohexomutase C-terminal" evidence="11">
    <location>
        <begin position="389"/>
        <end position="439"/>
    </location>
</feature>
<dbReference type="InterPro" id="IPR016055">
    <property type="entry name" value="A-D-PHexomutase_a/b/a-I/II/III"/>
</dbReference>
<accession>A0A6S6QTV2</accession>
<proteinExistence type="inferred from homology"/>
<dbReference type="Pfam" id="PF02878">
    <property type="entry name" value="PGM_PMM_I"/>
    <property type="match status" value="1"/>
</dbReference>
<evidence type="ECO:0000256" key="6">
    <source>
        <dbReference type="ARBA" id="ARBA00066330"/>
    </source>
</evidence>
<name>A0A6S6QTV2_9HYPH</name>
<dbReference type="RefSeq" id="WP_222876571.1">
    <property type="nucleotide sequence ID" value="NZ_AP023361.1"/>
</dbReference>
<feature type="domain" description="Alpha-D-phosphohexomutase alpha/beta/alpha" evidence="13">
    <location>
        <begin position="158"/>
        <end position="255"/>
    </location>
</feature>
<dbReference type="SUPFAM" id="SSF55957">
    <property type="entry name" value="Phosphoglucomutase, C-terminal domain"/>
    <property type="match status" value="1"/>
</dbReference>
<keyword evidence="5 8" id="KW-0413">Isomerase</keyword>
<dbReference type="EMBL" id="AP023361">
    <property type="protein sequence ID" value="BCJ89898.1"/>
    <property type="molecule type" value="Genomic_DNA"/>
</dbReference>
<evidence type="ECO:0000256" key="1">
    <source>
        <dbReference type="ARBA" id="ARBA00010231"/>
    </source>
</evidence>
<dbReference type="GO" id="GO:0005975">
    <property type="term" value="P:carbohydrate metabolic process"/>
    <property type="evidence" value="ECO:0007669"/>
    <property type="project" value="InterPro"/>
</dbReference>
<dbReference type="Pfam" id="PF00408">
    <property type="entry name" value="PGM_PMM_IV"/>
    <property type="match status" value="1"/>
</dbReference>
<dbReference type="CDD" id="cd05802">
    <property type="entry name" value="GlmM"/>
    <property type="match status" value="1"/>
</dbReference>
<feature type="domain" description="Alpha-D-phosphohexomutase alpha/beta/alpha" evidence="14">
    <location>
        <begin position="259"/>
        <end position="367"/>
    </location>
</feature>
<evidence type="ECO:0000256" key="8">
    <source>
        <dbReference type="HAMAP-Rule" id="MF_01554"/>
    </source>
</evidence>
<keyword evidence="16" id="KW-1185">Reference proteome</keyword>
<feature type="binding site" evidence="8">
    <location>
        <position position="244"/>
    </location>
    <ligand>
        <name>Mg(2+)</name>
        <dbReference type="ChEBI" id="CHEBI:18420"/>
    </ligand>
</feature>
<evidence type="ECO:0000259" key="12">
    <source>
        <dbReference type="Pfam" id="PF02878"/>
    </source>
</evidence>
<dbReference type="PRINTS" id="PR00509">
    <property type="entry name" value="PGMPMM"/>
</dbReference>
<comment type="similarity">
    <text evidence="1 8 9">Belongs to the phosphohexose mutase family.</text>
</comment>
<evidence type="ECO:0000256" key="3">
    <source>
        <dbReference type="ARBA" id="ARBA00022723"/>
    </source>
</evidence>
<dbReference type="PANTHER" id="PTHR42946:SF1">
    <property type="entry name" value="PHOSPHOGLUCOMUTASE (ALPHA-D-GLUCOSE-1,6-BISPHOSPHATE-DEPENDENT)"/>
    <property type="match status" value="1"/>
</dbReference>
<dbReference type="GO" id="GO:0005829">
    <property type="term" value="C:cytosol"/>
    <property type="evidence" value="ECO:0007669"/>
    <property type="project" value="TreeGrafter"/>
</dbReference>
<feature type="binding site" evidence="8">
    <location>
        <position position="242"/>
    </location>
    <ligand>
        <name>Mg(2+)</name>
        <dbReference type="ChEBI" id="CHEBI:18420"/>
    </ligand>
</feature>
<sequence length="447" mass="48096">MARKYFGTDGIRGRANGVITPDLALRVGMAAGVVFNRGDHRHRVVIGKDTRLSGYMIETALVSGFTSVGMDVLQLGPMPTPAVAMLTRSMRADLGVMISASHNPYDDNGIKLFGPDGYKLSDEVELEIENLIDSDLSKKLAKSPDLGRAKRIDGVHDRYIEFAKRTLSRNLDFEGLRVVIDCANGAAYRVAPAALWELGADVIAIGDQPDGFNINKDGGSTAPHALATKVKEMRADIGIALDGDADRVIIVDEKGHVVDGDQLMAVIAQSWKEEGRLSKPGIVATVMSNLGLERFLKDIGLDLVRTPVGDRYVSEAMREQGYNLGGEQSGHIIMSDHTTTGDGLLAAFQMLAFLKKLGRPASEACHRFEPLPQILKNMRMRPGSTPDKAQMTKIVADAEKRLGAGGRILVRPSGTEPVIRVMAEGDDRALVETVVDDVIGALSASAA</sequence>
<feature type="binding site" description="via phosphate group" evidence="8">
    <location>
        <position position="101"/>
    </location>
    <ligand>
        <name>Mg(2+)</name>
        <dbReference type="ChEBI" id="CHEBI:18420"/>
    </ligand>
</feature>
<dbReference type="InterPro" id="IPR005841">
    <property type="entry name" value="Alpha-D-phosphohexomutase_SF"/>
</dbReference>
<dbReference type="Gene3D" id="3.30.310.50">
    <property type="entry name" value="Alpha-D-phosphohexomutase, C-terminal domain"/>
    <property type="match status" value="1"/>
</dbReference>
<evidence type="ECO:0000313" key="15">
    <source>
        <dbReference type="EMBL" id="BCJ89898.1"/>
    </source>
</evidence>
<dbReference type="InterPro" id="IPR005846">
    <property type="entry name" value="A-D-PHexomutase_a/b/a-III"/>
</dbReference>
<dbReference type="FunFam" id="3.40.120.10:FF:000002">
    <property type="entry name" value="Phosphoglucosamine mutase"/>
    <property type="match status" value="1"/>
</dbReference>
<evidence type="ECO:0000256" key="4">
    <source>
        <dbReference type="ARBA" id="ARBA00022842"/>
    </source>
</evidence>
<evidence type="ECO:0000259" key="13">
    <source>
        <dbReference type="Pfam" id="PF02879"/>
    </source>
</evidence>
<keyword evidence="4 8" id="KW-0460">Magnesium</keyword>